<dbReference type="PANTHER" id="PTHR43135:SF3">
    <property type="entry name" value="ALPHA-D-RIBOSE 1-METHYLPHOSPHONATE 5-TRIPHOSPHATE DIPHOSPHATASE"/>
    <property type="match status" value="1"/>
</dbReference>
<dbReference type="InterPro" id="IPR057744">
    <property type="entry name" value="OTAase-like"/>
</dbReference>
<name>A0A975FLU5_9MICO</name>
<evidence type="ECO:0000313" key="3">
    <source>
        <dbReference type="Proteomes" id="UP000671914"/>
    </source>
</evidence>
<keyword evidence="3" id="KW-1185">Reference proteome</keyword>
<dbReference type="Pfam" id="PF01979">
    <property type="entry name" value="Amidohydro_1"/>
    <property type="match status" value="1"/>
</dbReference>
<evidence type="ECO:0000259" key="1">
    <source>
        <dbReference type="Pfam" id="PF01979"/>
    </source>
</evidence>
<dbReference type="EMBL" id="CP071696">
    <property type="protein sequence ID" value="QTX03838.1"/>
    <property type="molecule type" value="Genomic_DNA"/>
</dbReference>
<reference evidence="2" key="1">
    <citation type="submission" date="2021-03" db="EMBL/GenBank/DDBJ databases">
        <title>Agromyces archimandritus sp. nov., isolated from the cockroach Archimandrita tessellata.</title>
        <authorList>
            <person name="Guzman J."/>
            <person name="Ortuzar M."/>
            <person name="Poehlein A."/>
            <person name="Daniel R."/>
            <person name="Trujillo M."/>
            <person name="Vilcinskas A."/>
        </authorList>
    </citation>
    <scope>NUCLEOTIDE SEQUENCE</scope>
    <source>
        <strain evidence="2">G127AT</strain>
    </source>
</reference>
<dbReference type="SUPFAM" id="SSF51556">
    <property type="entry name" value="Metallo-dependent hydrolases"/>
    <property type="match status" value="1"/>
</dbReference>
<dbReference type="SUPFAM" id="SSF51338">
    <property type="entry name" value="Composite domain of metallo-dependent hydrolases"/>
    <property type="match status" value="1"/>
</dbReference>
<dbReference type="Proteomes" id="UP000671914">
    <property type="component" value="Chromosome"/>
</dbReference>
<feature type="domain" description="Amidohydrolase-related" evidence="1">
    <location>
        <begin position="57"/>
        <end position="403"/>
    </location>
</feature>
<protein>
    <submittedName>
        <fullName evidence="2">Amidohydrolase family protein</fullName>
    </submittedName>
</protein>
<dbReference type="GO" id="GO:0016810">
    <property type="term" value="F:hydrolase activity, acting on carbon-nitrogen (but not peptide) bonds"/>
    <property type="evidence" value="ECO:0007669"/>
    <property type="project" value="InterPro"/>
</dbReference>
<dbReference type="InterPro" id="IPR032466">
    <property type="entry name" value="Metal_Hydrolase"/>
</dbReference>
<dbReference type="Gene3D" id="2.30.40.10">
    <property type="entry name" value="Urease, subunit C, domain 1"/>
    <property type="match status" value="1"/>
</dbReference>
<dbReference type="AlphaFoldDB" id="A0A975FLU5"/>
<evidence type="ECO:0000313" key="2">
    <source>
        <dbReference type="EMBL" id="QTX03838.1"/>
    </source>
</evidence>
<dbReference type="KEGG" id="aarc:G127AT_10965"/>
<proteinExistence type="predicted"/>
<accession>A0A975FLU5</accession>
<dbReference type="InterPro" id="IPR006680">
    <property type="entry name" value="Amidohydro-rel"/>
</dbReference>
<dbReference type="InterPro" id="IPR051781">
    <property type="entry name" value="Metallo-dep_Hydrolase"/>
</dbReference>
<dbReference type="CDD" id="cd01299">
    <property type="entry name" value="Met_dep_hydrolase_A"/>
    <property type="match status" value="1"/>
</dbReference>
<organism evidence="2 3">
    <name type="scientific">Agromyces archimandritae</name>
    <dbReference type="NCBI Taxonomy" id="2781962"/>
    <lineage>
        <taxon>Bacteria</taxon>
        <taxon>Bacillati</taxon>
        <taxon>Actinomycetota</taxon>
        <taxon>Actinomycetes</taxon>
        <taxon>Micrococcales</taxon>
        <taxon>Microbacteriaceae</taxon>
        <taxon>Agromyces</taxon>
    </lineage>
</organism>
<dbReference type="RefSeq" id="WP_210896832.1">
    <property type="nucleotide sequence ID" value="NZ_CP071696.1"/>
</dbReference>
<dbReference type="InterPro" id="IPR011059">
    <property type="entry name" value="Metal-dep_hydrolase_composite"/>
</dbReference>
<sequence length="422" mass="44409">MTDRIVLTAARLITGGAEPPVDDASLVIEGERIVYAGPAAGRPSRAGERCVELGGRTLLPGFIDAHVHFGLDAGLGRYHPLDTDPALLVHEAAARMSATLDAGVTTVRDLGGISAGHRAAVERGLVRGPRLQVAVRLMSHTGGHGDFHVRGGMFRLAGDELAVLADSIDEVRRVTRELLRAGADLVKVATSGGMGSPHDDPDDEGLRIDEVRAVVDELERHGGRPVAAHAQGVRGIHAAVLGGASSIEHGYGIDDAAIDMMGERGIFLVPTLATAFRPLDRERMPAFHYEKKSRWAEATMTNIARAIEQGVRIAMGTDSGVGPHGRNLEELAHLVALGMSPMDAVIAATGGAARLLRLDGVTGRLEAGLSADVVVSDVDPLARIRELGDPARIAAVLQAGRVVKDPHRLFDPARAGTRKEAA</sequence>
<gene>
    <name evidence="2" type="ORF">G127AT_10965</name>
</gene>
<dbReference type="PANTHER" id="PTHR43135">
    <property type="entry name" value="ALPHA-D-RIBOSE 1-METHYLPHOSPHONATE 5-TRIPHOSPHATE DIPHOSPHATASE"/>
    <property type="match status" value="1"/>
</dbReference>
<dbReference type="Gene3D" id="3.20.20.140">
    <property type="entry name" value="Metal-dependent hydrolases"/>
    <property type="match status" value="1"/>
</dbReference>